<accession>A0A2K2HC74</accession>
<comment type="similarity">
    <text evidence="1">Belongs to the Skp family.</text>
</comment>
<dbReference type="InterPro" id="IPR024930">
    <property type="entry name" value="Skp_dom_sf"/>
</dbReference>
<reference evidence="5 6" key="1">
    <citation type="journal article" date="2018" name="Genome Announc.">
        <title>Genome Sequence of Geothermobacter sp. HR-1 Iron Reducer from the Loihi Seamount.</title>
        <authorList>
            <person name="Smith H."/>
            <person name="Abuyen K."/>
            <person name="Tremblay J."/>
            <person name="Savalia P."/>
            <person name="Perez-Rodriguez I."/>
            <person name="Emerson D."/>
            <person name="Tully B."/>
            <person name="Amend J."/>
        </authorList>
    </citation>
    <scope>NUCLEOTIDE SEQUENCE [LARGE SCALE GENOMIC DNA]</scope>
    <source>
        <strain evidence="5 6">HR-1</strain>
    </source>
</reference>
<evidence type="ECO:0000256" key="4">
    <source>
        <dbReference type="SAM" id="SignalP"/>
    </source>
</evidence>
<evidence type="ECO:0000256" key="3">
    <source>
        <dbReference type="SAM" id="Coils"/>
    </source>
</evidence>
<dbReference type="EMBL" id="PPFX01000007">
    <property type="protein sequence ID" value="PNU20915.1"/>
    <property type="molecule type" value="Genomic_DNA"/>
</dbReference>
<dbReference type="AlphaFoldDB" id="A0A2K2HC74"/>
<comment type="caution">
    <text evidence="5">The sequence shown here is derived from an EMBL/GenBank/DDBJ whole genome shotgun (WGS) entry which is preliminary data.</text>
</comment>
<dbReference type="Gene3D" id="3.30.910.20">
    <property type="entry name" value="Skp domain"/>
    <property type="match status" value="1"/>
</dbReference>
<evidence type="ECO:0000313" key="5">
    <source>
        <dbReference type="EMBL" id="PNU20915.1"/>
    </source>
</evidence>
<dbReference type="GO" id="GO:0051082">
    <property type="term" value="F:unfolded protein binding"/>
    <property type="evidence" value="ECO:0007669"/>
    <property type="project" value="InterPro"/>
</dbReference>
<dbReference type="Proteomes" id="UP000236340">
    <property type="component" value="Unassembled WGS sequence"/>
</dbReference>
<keyword evidence="3" id="KW-0175">Coiled coil</keyword>
<dbReference type="OrthoDB" id="5432254at2"/>
<feature type="coiled-coil region" evidence="3">
    <location>
        <begin position="46"/>
        <end position="106"/>
    </location>
</feature>
<dbReference type="InterPro" id="IPR005632">
    <property type="entry name" value="Chaperone_Skp"/>
</dbReference>
<protein>
    <recommendedName>
        <fullName evidence="7">Periplasmic chaperone for outer membrane proteins Skp</fullName>
    </recommendedName>
</protein>
<dbReference type="GO" id="GO:0050821">
    <property type="term" value="P:protein stabilization"/>
    <property type="evidence" value="ECO:0007669"/>
    <property type="project" value="TreeGrafter"/>
</dbReference>
<dbReference type="GO" id="GO:0005829">
    <property type="term" value="C:cytosol"/>
    <property type="evidence" value="ECO:0007669"/>
    <property type="project" value="TreeGrafter"/>
</dbReference>
<evidence type="ECO:0000256" key="1">
    <source>
        <dbReference type="ARBA" id="ARBA00009091"/>
    </source>
</evidence>
<proteinExistence type="inferred from homology"/>
<gene>
    <name evidence="5" type="ORF">C2E25_04825</name>
</gene>
<evidence type="ECO:0008006" key="7">
    <source>
        <dbReference type="Google" id="ProtNLM"/>
    </source>
</evidence>
<feature type="signal peptide" evidence="4">
    <location>
        <begin position="1"/>
        <end position="23"/>
    </location>
</feature>
<dbReference type="PANTHER" id="PTHR35089:SF1">
    <property type="entry name" value="CHAPERONE PROTEIN SKP"/>
    <property type="match status" value="1"/>
</dbReference>
<evidence type="ECO:0000313" key="6">
    <source>
        <dbReference type="Proteomes" id="UP000236340"/>
    </source>
</evidence>
<evidence type="ECO:0000256" key="2">
    <source>
        <dbReference type="ARBA" id="ARBA00022729"/>
    </source>
</evidence>
<organism evidence="5 6">
    <name type="scientific">Geothermobacter hydrogeniphilus</name>
    <dbReference type="NCBI Taxonomy" id="1969733"/>
    <lineage>
        <taxon>Bacteria</taxon>
        <taxon>Pseudomonadati</taxon>
        <taxon>Thermodesulfobacteriota</taxon>
        <taxon>Desulfuromonadia</taxon>
        <taxon>Desulfuromonadales</taxon>
        <taxon>Geothermobacteraceae</taxon>
        <taxon>Geothermobacter</taxon>
    </lineage>
</organism>
<dbReference type="SUPFAM" id="SSF111384">
    <property type="entry name" value="OmpH-like"/>
    <property type="match status" value="1"/>
</dbReference>
<dbReference type="Pfam" id="PF03938">
    <property type="entry name" value="OmpH"/>
    <property type="match status" value="1"/>
</dbReference>
<feature type="chain" id="PRO_5014373317" description="Periplasmic chaperone for outer membrane proteins Skp" evidence="4">
    <location>
        <begin position="24"/>
        <end position="173"/>
    </location>
</feature>
<sequence length="173" mass="20271">MKRIMMVLAIFALLLGGVNYAAADVKIGYIDLQKVLNESDSGKVAKEKIAKKVKEYEVQIDRQQEDLKKAKEELEKQALLLSEEARSRKQREYQQKLKELQRFTKDVRDELRMKDNDYTRKILDEIIKVVEKFGAEKGYTAIFEKNESSLVYADEKIDLTDQVIKRYNQSMKK</sequence>
<name>A0A2K2HC74_9BACT</name>
<dbReference type="PANTHER" id="PTHR35089">
    <property type="entry name" value="CHAPERONE PROTEIN SKP"/>
    <property type="match status" value="1"/>
</dbReference>
<dbReference type="SMART" id="SM00935">
    <property type="entry name" value="OmpH"/>
    <property type="match status" value="1"/>
</dbReference>
<keyword evidence="2 4" id="KW-0732">Signal</keyword>
<dbReference type="RefSeq" id="WP_103114655.1">
    <property type="nucleotide sequence ID" value="NZ_PPFX01000007.1"/>
</dbReference>